<keyword evidence="1" id="KW-0472">Membrane</keyword>
<organism evidence="2 3">
    <name type="scientific">Epibacterium ulvae</name>
    <dbReference type="NCBI Taxonomy" id="1156985"/>
    <lineage>
        <taxon>Bacteria</taxon>
        <taxon>Pseudomonadati</taxon>
        <taxon>Pseudomonadota</taxon>
        <taxon>Alphaproteobacteria</taxon>
        <taxon>Rhodobacterales</taxon>
        <taxon>Roseobacteraceae</taxon>
        <taxon>Epibacterium</taxon>
    </lineage>
</organism>
<reference evidence="2 3" key="1">
    <citation type="submission" date="2016-10" db="EMBL/GenBank/DDBJ databases">
        <authorList>
            <person name="de Groot N.N."/>
        </authorList>
    </citation>
    <scope>NUCLEOTIDE SEQUENCE [LARGE SCALE GENOMIC DNA]</scope>
    <source>
        <strain evidence="2 3">U95</strain>
    </source>
</reference>
<keyword evidence="1" id="KW-0812">Transmembrane</keyword>
<keyword evidence="3" id="KW-1185">Reference proteome</keyword>
<evidence type="ECO:0000313" key="3">
    <source>
        <dbReference type="Proteomes" id="UP000198767"/>
    </source>
</evidence>
<dbReference type="AlphaFoldDB" id="A0A1G5Q2K1"/>
<dbReference type="RefSeq" id="WP_090216861.1">
    <property type="nucleotide sequence ID" value="NZ_FMWG01000002.1"/>
</dbReference>
<dbReference type="Proteomes" id="UP000198767">
    <property type="component" value="Unassembled WGS sequence"/>
</dbReference>
<feature type="transmembrane region" description="Helical" evidence="1">
    <location>
        <begin position="272"/>
        <end position="292"/>
    </location>
</feature>
<protein>
    <submittedName>
        <fullName evidence="2">Uncharacterized protein</fullName>
    </submittedName>
</protein>
<proteinExistence type="predicted"/>
<accession>A0A1G5Q2K1</accession>
<dbReference type="OrthoDB" id="7829286at2"/>
<gene>
    <name evidence="2" type="ORF">SAMN04488118_102494</name>
</gene>
<name>A0A1G5Q2K1_9RHOB</name>
<keyword evidence="1" id="KW-1133">Transmembrane helix</keyword>
<sequence>MEQSATLKAKLGFEGEVLGLLDAAAPLIVDTLEVYGHDILSSENPTGHTLVLDTDEYCLELRRRRKLTHGWRSPHTLGDTLELRLTPLYPMYNDQELSETLLACLLHALAVTLPIRSVHWLDWPTELTADQFLSVFETPFTKQDTVEPTPVSASNTAGRLFHRDAPLYRATTFGKISAKPAPTQRASRFAPIDQTAEQLALQCDLRLKTAAMDQAQNVGSGSWKQYVLDKLPQHVATFALTAIMATVSAPAAILAGAVNLIRGSDLRFSLQLLVLLTLALYLDSAGMVRAALSLLPALP</sequence>
<evidence type="ECO:0000313" key="2">
    <source>
        <dbReference type="EMBL" id="SCZ55897.1"/>
    </source>
</evidence>
<evidence type="ECO:0000256" key="1">
    <source>
        <dbReference type="SAM" id="Phobius"/>
    </source>
</evidence>
<dbReference type="EMBL" id="FMWG01000002">
    <property type="protein sequence ID" value="SCZ55897.1"/>
    <property type="molecule type" value="Genomic_DNA"/>
</dbReference>
<feature type="transmembrane region" description="Helical" evidence="1">
    <location>
        <begin position="235"/>
        <end position="260"/>
    </location>
</feature>